<evidence type="ECO:0000313" key="2">
    <source>
        <dbReference type="Proteomes" id="UP000626092"/>
    </source>
</evidence>
<dbReference type="Gene3D" id="3.30.40.10">
    <property type="entry name" value="Zinc/RING finger domain, C3HC4 (zinc finger)"/>
    <property type="match status" value="1"/>
</dbReference>
<proteinExistence type="predicted"/>
<protein>
    <submittedName>
        <fullName evidence="1">Uncharacterized protein</fullName>
    </submittedName>
</protein>
<dbReference type="InterPro" id="IPR013083">
    <property type="entry name" value="Znf_RING/FYVE/PHD"/>
</dbReference>
<keyword evidence="2" id="KW-1185">Reference proteome</keyword>
<dbReference type="InterPro" id="IPR033275">
    <property type="entry name" value="MARCH-like"/>
</dbReference>
<sequence length="161" mass="18431">MSDTVIYLTEDSNCDILDLSLSTILHTVFSHFYTKKIWFPRISSFSLVLNIRHLLLQYAHRICIQRWCNEKGDIVCEICHQFMVVLVLRHTLPIITSEAGNYTITLVMLLLDFATTDVENHWDRFAYLHHGKSIYCYPALSTPTGDSGPPALPQSWITDGA</sequence>
<gene>
    <name evidence="1" type="ORF">RHSIM_Rhsim13G0122500</name>
</gene>
<evidence type="ECO:0000313" key="1">
    <source>
        <dbReference type="EMBL" id="KAF7119600.1"/>
    </source>
</evidence>
<name>A0A834FXR3_RHOSS</name>
<dbReference type="GO" id="GO:0016567">
    <property type="term" value="P:protein ubiquitination"/>
    <property type="evidence" value="ECO:0007669"/>
    <property type="project" value="TreeGrafter"/>
</dbReference>
<organism evidence="1 2">
    <name type="scientific">Rhododendron simsii</name>
    <name type="common">Sims's rhododendron</name>
    <dbReference type="NCBI Taxonomy" id="118357"/>
    <lineage>
        <taxon>Eukaryota</taxon>
        <taxon>Viridiplantae</taxon>
        <taxon>Streptophyta</taxon>
        <taxon>Embryophyta</taxon>
        <taxon>Tracheophyta</taxon>
        <taxon>Spermatophyta</taxon>
        <taxon>Magnoliopsida</taxon>
        <taxon>eudicotyledons</taxon>
        <taxon>Gunneridae</taxon>
        <taxon>Pentapetalae</taxon>
        <taxon>asterids</taxon>
        <taxon>Ericales</taxon>
        <taxon>Ericaceae</taxon>
        <taxon>Ericoideae</taxon>
        <taxon>Rhodoreae</taxon>
        <taxon>Rhododendron</taxon>
    </lineage>
</organism>
<dbReference type="PANTHER" id="PTHR23012">
    <property type="entry name" value="RING/FYVE/PHD ZINC FINGER DOMAIN-CONTAINING"/>
    <property type="match status" value="1"/>
</dbReference>
<dbReference type="Pfam" id="PF12428">
    <property type="entry name" value="DUF3675"/>
    <property type="match status" value="1"/>
</dbReference>
<dbReference type="Proteomes" id="UP000626092">
    <property type="component" value="Unassembled WGS sequence"/>
</dbReference>
<dbReference type="EMBL" id="WJXA01000013">
    <property type="protein sequence ID" value="KAF7119600.1"/>
    <property type="molecule type" value="Genomic_DNA"/>
</dbReference>
<dbReference type="AlphaFoldDB" id="A0A834FXR3"/>
<dbReference type="GO" id="GO:0004842">
    <property type="term" value="F:ubiquitin-protein transferase activity"/>
    <property type="evidence" value="ECO:0007669"/>
    <property type="project" value="TreeGrafter"/>
</dbReference>
<reference evidence="1" key="1">
    <citation type="submission" date="2019-11" db="EMBL/GenBank/DDBJ databases">
        <authorList>
            <person name="Liu Y."/>
            <person name="Hou J."/>
            <person name="Li T.-Q."/>
            <person name="Guan C.-H."/>
            <person name="Wu X."/>
            <person name="Wu H.-Z."/>
            <person name="Ling F."/>
            <person name="Zhang R."/>
            <person name="Shi X.-G."/>
            <person name="Ren J.-P."/>
            <person name="Chen E.-F."/>
            <person name="Sun J.-M."/>
        </authorList>
    </citation>
    <scope>NUCLEOTIDE SEQUENCE</scope>
    <source>
        <strain evidence="1">Adult_tree_wgs_1</strain>
        <tissue evidence="1">Leaves</tissue>
    </source>
</reference>
<comment type="caution">
    <text evidence="1">The sequence shown here is derived from an EMBL/GenBank/DDBJ whole genome shotgun (WGS) entry which is preliminary data.</text>
</comment>
<dbReference type="InterPro" id="IPR022143">
    <property type="entry name" value="DUF3675"/>
</dbReference>
<dbReference type="OrthoDB" id="1743578at2759"/>
<accession>A0A834FXR3</accession>
<dbReference type="SUPFAM" id="SSF57850">
    <property type="entry name" value="RING/U-box"/>
    <property type="match status" value="1"/>
</dbReference>
<dbReference type="PANTHER" id="PTHR23012:SF215">
    <property type="entry name" value="RING_FYVE_PHD ZINC FINGER SUPERFAMILY PROTEIN"/>
    <property type="match status" value="1"/>
</dbReference>
<dbReference type="GO" id="GO:0016020">
    <property type="term" value="C:membrane"/>
    <property type="evidence" value="ECO:0007669"/>
    <property type="project" value="TreeGrafter"/>
</dbReference>